<dbReference type="RefSeq" id="WP_200615557.1">
    <property type="nucleotide sequence ID" value="NZ_CP071518.1"/>
</dbReference>
<reference evidence="2 3" key="1">
    <citation type="submission" date="2021-03" db="EMBL/GenBank/DDBJ databases">
        <title>Lysobacter sp. nov. isolated from soil of gangwondo yeongwol, south Korea.</title>
        <authorList>
            <person name="Kim K.R."/>
            <person name="Kim K.H."/>
            <person name="Jeon C.O."/>
        </authorList>
    </citation>
    <scope>NUCLEOTIDE SEQUENCE [LARGE SCALE GENOMIC DNA]</scope>
    <source>
        <strain evidence="2 3">R19</strain>
    </source>
</reference>
<sequence>MRRPIMCTLALAVCLLLSGCNQVELAGLYLANNGTPVRLAKPLPLTLPYRDVDGWVLLPARVNGRASVDFVLDTGASVVALIADQRTAPLQLDMGGVHRLGASDNLAAPVGARQDGLTIDFGGLALEDQTALAIPADTLDCTGGQKAVAPFNGVIGHDLFRRFTVEVNRDRGTVTLHDPATFHYTGRGRIVPAKIEGRQPFVEATVASSTDAVYRARLHVDSGAGIDLTLFPGSSPAIKAPSGARPREACFVGGRATYAVGAPIDLGLAGATTTTPVEYATGREVIASGQNGRIGARFLARFNVVFDYARERIILEPRIGSFPRSAGGERTRLRTTGPRVIERQQAVPADRDGWDGG</sequence>
<dbReference type="KEGG" id="lsf:I8J32_001780"/>
<dbReference type="InterPro" id="IPR021109">
    <property type="entry name" value="Peptidase_aspartic_dom_sf"/>
</dbReference>
<dbReference type="EMBL" id="CP071518">
    <property type="protein sequence ID" value="QSX78695.1"/>
    <property type="molecule type" value="Genomic_DNA"/>
</dbReference>
<dbReference type="Pfam" id="PF13650">
    <property type="entry name" value="Asp_protease_2"/>
    <property type="match status" value="1"/>
</dbReference>
<evidence type="ECO:0000313" key="3">
    <source>
        <dbReference type="Proteomes" id="UP000639274"/>
    </source>
</evidence>
<dbReference type="GO" id="GO:0008233">
    <property type="term" value="F:peptidase activity"/>
    <property type="evidence" value="ECO:0007669"/>
    <property type="project" value="UniProtKB-KW"/>
</dbReference>
<dbReference type="GO" id="GO:0006508">
    <property type="term" value="P:proteolysis"/>
    <property type="evidence" value="ECO:0007669"/>
    <property type="project" value="UniProtKB-KW"/>
</dbReference>
<dbReference type="AlphaFoldDB" id="A0A974Y179"/>
<keyword evidence="2" id="KW-0645">Protease</keyword>
<organism evidence="2 3">
    <name type="scientific">Agrilutibacter solisilvae</name>
    <dbReference type="NCBI Taxonomy" id="2763317"/>
    <lineage>
        <taxon>Bacteria</taxon>
        <taxon>Pseudomonadati</taxon>
        <taxon>Pseudomonadota</taxon>
        <taxon>Gammaproteobacteria</taxon>
        <taxon>Lysobacterales</taxon>
        <taxon>Lysobacteraceae</taxon>
        <taxon>Agrilutibacter</taxon>
    </lineage>
</organism>
<keyword evidence="3" id="KW-1185">Reference proteome</keyword>
<keyword evidence="2" id="KW-0378">Hydrolase</keyword>
<accession>A0A974Y179</accession>
<name>A0A974Y179_9GAMM</name>
<dbReference type="PROSITE" id="PS51257">
    <property type="entry name" value="PROKAR_LIPOPROTEIN"/>
    <property type="match status" value="1"/>
</dbReference>
<feature type="chain" id="PRO_5037103193" evidence="1">
    <location>
        <begin position="27"/>
        <end position="357"/>
    </location>
</feature>
<dbReference type="Gene3D" id="2.40.70.10">
    <property type="entry name" value="Acid Proteases"/>
    <property type="match status" value="1"/>
</dbReference>
<dbReference type="Proteomes" id="UP000639274">
    <property type="component" value="Chromosome"/>
</dbReference>
<protein>
    <submittedName>
        <fullName evidence="2">Aspartyl protease family protein</fullName>
    </submittedName>
</protein>
<feature type="signal peptide" evidence="1">
    <location>
        <begin position="1"/>
        <end position="26"/>
    </location>
</feature>
<gene>
    <name evidence="2" type="ORF">I8J32_001780</name>
</gene>
<keyword evidence="1" id="KW-0732">Signal</keyword>
<evidence type="ECO:0000313" key="2">
    <source>
        <dbReference type="EMBL" id="QSX78695.1"/>
    </source>
</evidence>
<evidence type="ECO:0000256" key="1">
    <source>
        <dbReference type="SAM" id="SignalP"/>
    </source>
</evidence>
<proteinExistence type="predicted"/>